<dbReference type="Proteomes" id="UP001186974">
    <property type="component" value="Unassembled WGS sequence"/>
</dbReference>
<organism evidence="1 2">
    <name type="scientific">Coniosporium uncinatum</name>
    <dbReference type="NCBI Taxonomy" id="93489"/>
    <lineage>
        <taxon>Eukaryota</taxon>
        <taxon>Fungi</taxon>
        <taxon>Dikarya</taxon>
        <taxon>Ascomycota</taxon>
        <taxon>Pezizomycotina</taxon>
        <taxon>Dothideomycetes</taxon>
        <taxon>Dothideomycetes incertae sedis</taxon>
        <taxon>Coniosporium</taxon>
    </lineage>
</organism>
<accession>A0ACC3DHC7</accession>
<gene>
    <name evidence="1" type="ORF">LTS18_014324</name>
</gene>
<protein>
    <submittedName>
        <fullName evidence="1">Uncharacterized protein</fullName>
    </submittedName>
</protein>
<proteinExistence type="predicted"/>
<dbReference type="EMBL" id="JAWDJW010004559">
    <property type="protein sequence ID" value="KAK3074042.1"/>
    <property type="molecule type" value="Genomic_DNA"/>
</dbReference>
<evidence type="ECO:0000313" key="2">
    <source>
        <dbReference type="Proteomes" id="UP001186974"/>
    </source>
</evidence>
<sequence>RMLAPQKVSDRLHAQGLDPGSAPGAFQMRPLVYKMLLDQVQSLGIDVQFNKRVVDYFEDGKGGGVVLEDGTKLEADLVIAADGIGSKSQGIVGGTVRAKSSGRAMWRAVFPVSEMDKNPAVKEFFSLQNGVDPVVRTFFA</sequence>
<keyword evidence="2" id="KW-1185">Reference proteome</keyword>
<name>A0ACC3DHC7_9PEZI</name>
<feature type="non-terminal residue" evidence="1">
    <location>
        <position position="1"/>
    </location>
</feature>
<evidence type="ECO:0000313" key="1">
    <source>
        <dbReference type="EMBL" id="KAK3074042.1"/>
    </source>
</evidence>
<reference evidence="1" key="1">
    <citation type="submission" date="2024-09" db="EMBL/GenBank/DDBJ databases">
        <title>Black Yeasts Isolated from many extreme environments.</title>
        <authorList>
            <person name="Coleine C."/>
            <person name="Stajich J.E."/>
            <person name="Selbmann L."/>
        </authorList>
    </citation>
    <scope>NUCLEOTIDE SEQUENCE</scope>
    <source>
        <strain evidence="1">CCFEE 5737</strain>
    </source>
</reference>
<comment type="caution">
    <text evidence="1">The sequence shown here is derived from an EMBL/GenBank/DDBJ whole genome shotgun (WGS) entry which is preliminary data.</text>
</comment>